<evidence type="ECO:0000313" key="1">
    <source>
        <dbReference type="EMBL" id="AWW50164.1"/>
    </source>
</evidence>
<sequence>MLGKIRKKLIESEPSKTVQASPIICPICDRAIPQSQKDAHHLIPKSKGGKATEYLHRICHRQIHALFNETELARKLNTAESLKEHPDMQKFIGWVKTKPDSFYQRTSKSDRIKKLDL</sequence>
<dbReference type="InterPro" id="IPR003615">
    <property type="entry name" value="HNH_nuc"/>
</dbReference>
<keyword evidence="1" id="KW-0255">Endonuclease</keyword>
<reference evidence="3 5" key="2">
    <citation type="submission" date="2018-06" db="EMBL/GenBank/DDBJ databases">
        <title>Genome of strain Polynucleobacter sp. FUKU-NW-11.</title>
        <authorList>
            <person name="Hahn M.W."/>
        </authorList>
    </citation>
    <scope>NUCLEOTIDE SEQUENCE [LARGE SCALE GENOMIC DNA]</scope>
    <source>
        <strain evidence="3">FUKU-NW-11</strain>
        <strain evidence="5">FUKU-NW11</strain>
    </source>
</reference>
<name>A0A2Z4JTH4_9BURK</name>
<reference evidence="4" key="1">
    <citation type="submission" date="2018-06" db="EMBL/GenBank/DDBJ databases">
        <title>Description of a new Polynucleobacter species.</title>
        <authorList>
            <person name="Hahn M.W."/>
        </authorList>
    </citation>
    <scope>NUCLEOTIDE SEQUENCE [LARGE SCALE GENOMIC DNA]</scope>
    <source>
        <strain evidence="4">MG-25-Pas1-D2</strain>
    </source>
</reference>
<dbReference type="EMBL" id="CP030085">
    <property type="protein sequence ID" value="AWW50164.1"/>
    <property type="molecule type" value="Genomic_DNA"/>
</dbReference>
<reference evidence="2" key="4">
    <citation type="journal article" date="2021" name="Genome Biol. Evol.">
        <title>Continental-Scale Gene Flow Prevents Allopatric Divergence of Pelagic Freshwater Bacteria.</title>
        <authorList>
            <person name="Hoetzinger M."/>
            <person name="Pitt A."/>
            <person name="Huemer A."/>
            <person name="Hahn M.W."/>
        </authorList>
    </citation>
    <scope>NUCLEOTIDE SEQUENCE</scope>
    <source>
        <strain evidence="2">AP-YLGG-20-G6</strain>
    </source>
</reference>
<dbReference type="PANTHER" id="PTHR37827:SF1">
    <property type="entry name" value="HNH DOMAIN-CONTAINING PROTEIN"/>
    <property type="match status" value="1"/>
</dbReference>
<dbReference type="EMBL" id="QMCH01000003">
    <property type="protein sequence ID" value="RAZ41833.1"/>
    <property type="molecule type" value="Genomic_DNA"/>
</dbReference>
<protein>
    <submittedName>
        <fullName evidence="1">HNH endonuclease</fullName>
    </submittedName>
</protein>
<proteinExistence type="predicted"/>
<dbReference type="GO" id="GO:0004519">
    <property type="term" value="F:endonuclease activity"/>
    <property type="evidence" value="ECO:0007669"/>
    <property type="project" value="UniProtKB-KW"/>
</dbReference>
<dbReference type="AlphaFoldDB" id="A0A2Z4JTH4"/>
<evidence type="ECO:0000313" key="2">
    <source>
        <dbReference type="EMBL" id="MBT8591045.1"/>
    </source>
</evidence>
<dbReference type="GeneID" id="66831738"/>
<dbReference type="CDD" id="cd00085">
    <property type="entry name" value="HNHc"/>
    <property type="match status" value="1"/>
</dbReference>
<dbReference type="Proteomes" id="UP000762271">
    <property type="component" value="Unassembled WGS sequence"/>
</dbReference>
<reference evidence="1" key="3">
    <citation type="journal article" date="2019" name="Int. J. Syst. Evol. Microbiol.">
        <title>Polynucleobacter paneuropaeus sp. nov., characterized by six strains isolated from freshwater lakes located along a 3000 km north-south cross-section across Europe.</title>
        <authorList>
            <person name="Hoetzinger M."/>
            <person name="Schmidt J."/>
            <person name="Pitt A."/>
            <person name="Koll U."/>
            <person name="Lang E."/>
            <person name="Hahn M.W."/>
        </authorList>
    </citation>
    <scope>NUCLEOTIDE SEQUENCE</scope>
    <source>
        <strain evidence="1">MG-25-Pas1-D2</strain>
    </source>
</reference>
<keyword evidence="5" id="KW-1185">Reference proteome</keyword>
<dbReference type="KEGG" id="poh:DPM16_02005"/>
<dbReference type="Gene3D" id="1.10.30.50">
    <property type="match status" value="1"/>
</dbReference>
<keyword evidence="1" id="KW-0378">Hydrolase</keyword>
<dbReference type="Proteomes" id="UP000248592">
    <property type="component" value="Chromosome"/>
</dbReference>
<evidence type="ECO:0000313" key="5">
    <source>
        <dbReference type="Proteomes" id="UP000251072"/>
    </source>
</evidence>
<organism evidence="1 4">
    <name type="scientific">Polynucleobacter paneuropaeus</name>
    <dbReference type="NCBI Taxonomy" id="2527775"/>
    <lineage>
        <taxon>Bacteria</taxon>
        <taxon>Pseudomonadati</taxon>
        <taxon>Pseudomonadota</taxon>
        <taxon>Betaproteobacteria</taxon>
        <taxon>Burkholderiales</taxon>
        <taxon>Burkholderiaceae</taxon>
        <taxon>Polynucleobacter</taxon>
    </lineage>
</organism>
<dbReference type="Proteomes" id="UP000251072">
    <property type="component" value="Unassembled WGS sequence"/>
</dbReference>
<evidence type="ECO:0000313" key="3">
    <source>
        <dbReference type="EMBL" id="RAZ41833.1"/>
    </source>
</evidence>
<keyword evidence="1" id="KW-0540">Nuclease</keyword>
<dbReference type="EMBL" id="JAANGI010000001">
    <property type="protein sequence ID" value="MBT8591045.1"/>
    <property type="molecule type" value="Genomic_DNA"/>
</dbReference>
<gene>
    <name evidence="3" type="ORF">DP176_04390</name>
    <name evidence="2" type="ORF">G6693_03790</name>
    <name evidence="1" type="ORF">Pas1_07090</name>
</gene>
<dbReference type="RefSeq" id="WP_112208886.1">
    <property type="nucleotide sequence ID" value="NZ_CBCSBS010000001.1"/>
</dbReference>
<evidence type="ECO:0000313" key="4">
    <source>
        <dbReference type="Proteomes" id="UP000248592"/>
    </source>
</evidence>
<dbReference type="PANTHER" id="PTHR37827">
    <property type="entry name" value="TUDOR DOMAIN-CONTAINING PROTEIN"/>
    <property type="match status" value="1"/>
</dbReference>
<accession>A0A2Z4JTH4</accession>